<evidence type="ECO:0000256" key="6">
    <source>
        <dbReference type="RuleBase" id="RU365009"/>
    </source>
</evidence>
<dbReference type="EMBL" id="JASBNA010000068">
    <property type="protein sequence ID" value="KAK7678665.1"/>
    <property type="molecule type" value="Genomic_DNA"/>
</dbReference>
<dbReference type="GO" id="GO:0009277">
    <property type="term" value="C:fungal-type cell wall"/>
    <property type="evidence" value="ECO:0007669"/>
    <property type="project" value="InterPro"/>
</dbReference>
<evidence type="ECO:0000256" key="2">
    <source>
        <dbReference type="ARBA" id="ARBA00010446"/>
    </source>
</evidence>
<dbReference type="CDD" id="cd23507">
    <property type="entry name" value="hydrophobin_I"/>
    <property type="match status" value="1"/>
</dbReference>
<keyword evidence="8" id="KW-1185">Reference proteome</keyword>
<protein>
    <recommendedName>
        <fullName evidence="6">Hydrophobin</fullName>
    </recommendedName>
</protein>
<dbReference type="GO" id="GO:0005199">
    <property type="term" value="F:structural constituent of cell wall"/>
    <property type="evidence" value="ECO:0007669"/>
    <property type="project" value="InterPro"/>
</dbReference>
<proteinExistence type="inferred from homology"/>
<feature type="chain" id="PRO_5043092051" description="Hydrophobin" evidence="6">
    <location>
        <begin position="30"/>
        <end position="111"/>
    </location>
</feature>
<dbReference type="Pfam" id="PF01185">
    <property type="entry name" value="Hydrophobin"/>
    <property type="match status" value="1"/>
</dbReference>
<gene>
    <name evidence="7" type="ORF">QCA50_018246</name>
</gene>
<dbReference type="AlphaFoldDB" id="A0AAW0FHY2"/>
<comment type="caution">
    <text evidence="7">The sequence shown here is derived from an EMBL/GenBank/DDBJ whole genome shotgun (WGS) entry which is preliminary data.</text>
</comment>
<evidence type="ECO:0000256" key="3">
    <source>
        <dbReference type="ARBA" id="ARBA00022512"/>
    </source>
</evidence>
<evidence type="ECO:0000256" key="4">
    <source>
        <dbReference type="ARBA" id="ARBA00022525"/>
    </source>
</evidence>
<keyword evidence="4 6" id="KW-0964">Secreted</keyword>
<evidence type="ECO:0000313" key="7">
    <source>
        <dbReference type="EMBL" id="KAK7678665.1"/>
    </source>
</evidence>
<evidence type="ECO:0000256" key="5">
    <source>
        <dbReference type="ARBA" id="ARBA00023157"/>
    </source>
</evidence>
<comment type="subcellular location">
    <subcellularLocation>
        <location evidence="1 6">Secreted</location>
        <location evidence="1 6">Cell wall</location>
    </subcellularLocation>
</comment>
<reference evidence="7 8" key="1">
    <citation type="submission" date="2022-09" db="EMBL/GenBank/DDBJ databases">
        <authorList>
            <person name="Palmer J.M."/>
        </authorList>
    </citation>
    <scope>NUCLEOTIDE SEQUENCE [LARGE SCALE GENOMIC DNA]</scope>
    <source>
        <strain evidence="7 8">DSM 7382</strain>
    </source>
</reference>
<comment type="similarity">
    <text evidence="2 6">Belongs to the fungal hydrophobin family.</text>
</comment>
<keyword evidence="6" id="KW-0732">Signal</keyword>
<evidence type="ECO:0000256" key="1">
    <source>
        <dbReference type="ARBA" id="ARBA00004191"/>
    </source>
</evidence>
<feature type="signal peptide" evidence="6">
    <location>
        <begin position="1"/>
        <end position="29"/>
    </location>
</feature>
<dbReference type="InterPro" id="IPR001338">
    <property type="entry name" value="Class_I_Hydrophobin"/>
</dbReference>
<evidence type="ECO:0000313" key="8">
    <source>
        <dbReference type="Proteomes" id="UP001385951"/>
    </source>
</evidence>
<keyword evidence="3 6" id="KW-0134">Cell wall</keyword>
<keyword evidence="5 6" id="KW-1015">Disulfide bond</keyword>
<organism evidence="7 8">
    <name type="scientific">Cerrena zonata</name>
    <dbReference type="NCBI Taxonomy" id="2478898"/>
    <lineage>
        <taxon>Eukaryota</taxon>
        <taxon>Fungi</taxon>
        <taxon>Dikarya</taxon>
        <taxon>Basidiomycota</taxon>
        <taxon>Agaricomycotina</taxon>
        <taxon>Agaricomycetes</taxon>
        <taxon>Polyporales</taxon>
        <taxon>Cerrenaceae</taxon>
        <taxon>Cerrena</taxon>
    </lineage>
</organism>
<accession>A0AAW0FHY2</accession>
<dbReference type="Proteomes" id="UP001385951">
    <property type="component" value="Unassembled WGS sequence"/>
</dbReference>
<name>A0AAW0FHY2_9APHY</name>
<sequence length="111" mass="11498">MQISQFLRVASSTLTWLLVAQISATPVTALCNLSATLECCELVMPANDPVSALVLSLADIQGLILPITPIGIACTPFTTSSPTCKTNLVGCDDKPHPSIGVGCGLNLQIST</sequence>